<evidence type="ECO:0000259" key="2">
    <source>
        <dbReference type="Pfam" id="PF23600"/>
    </source>
</evidence>
<feature type="transmembrane region" description="Helical" evidence="1">
    <location>
        <begin position="90"/>
        <end position="107"/>
    </location>
</feature>
<dbReference type="RefSeq" id="WP_189001578.1">
    <property type="nucleotide sequence ID" value="NZ_BMOU01000007.1"/>
</dbReference>
<dbReference type="InterPro" id="IPR055563">
    <property type="entry name" value="CdpA_N"/>
</dbReference>
<keyword evidence="1" id="KW-1133">Transmembrane helix</keyword>
<proteinExistence type="predicted"/>
<organism evidence="3 4">
    <name type="scientific">Haloarcula pellucida</name>
    <dbReference type="NCBI Taxonomy" id="1427151"/>
    <lineage>
        <taxon>Archaea</taxon>
        <taxon>Methanobacteriati</taxon>
        <taxon>Methanobacteriota</taxon>
        <taxon>Stenosarchaea group</taxon>
        <taxon>Halobacteria</taxon>
        <taxon>Halobacteriales</taxon>
        <taxon>Haloarculaceae</taxon>
        <taxon>Haloarcula</taxon>
    </lineage>
</organism>
<gene>
    <name evidence="3" type="ORF">GCM10009030_37020</name>
</gene>
<reference evidence="3" key="1">
    <citation type="journal article" date="2014" name="Int. J. Syst. Evol. Microbiol.">
        <title>Complete genome sequence of Corynebacterium casei LMG S-19264T (=DSM 44701T), isolated from a smear-ripened cheese.</title>
        <authorList>
            <consortium name="US DOE Joint Genome Institute (JGI-PGF)"/>
            <person name="Walter F."/>
            <person name="Albersmeier A."/>
            <person name="Kalinowski J."/>
            <person name="Ruckert C."/>
        </authorList>
    </citation>
    <scope>NUCLEOTIDE SEQUENCE</scope>
    <source>
        <strain evidence="3">JCM 17820</strain>
    </source>
</reference>
<accession>A0A830GS44</accession>
<keyword evidence="1" id="KW-0812">Transmembrane</keyword>
<feature type="domain" description="Cell division protein A N-terminal" evidence="2">
    <location>
        <begin position="3"/>
        <end position="153"/>
    </location>
</feature>
<evidence type="ECO:0000313" key="4">
    <source>
        <dbReference type="Proteomes" id="UP000605784"/>
    </source>
</evidence>
<reference evidence="3" key="2">
    <citation type="submission" date="2020-09" db="EMBL/GenBank/DDBJ databases">
        <authorList>
            <person name="Sun Q."/>
            <person name="Ohkuma M."/>
        </authorList>
    </citation>
    <scope>NUCLEOTIDE SEQUENCE</scope>
    <source>
        <strain evidence="3">JCM 17820</strain>
    </source>
</reference>
<protein>
    <recommendedName>
        <fullName evidence="2">Cell division protein A N-terminal domain-containing protein</fullName>
    </recommendedName>
</protein>
<dbReference type="AlphaFoldDB" id="A0A830GS44"/>
<keyword evidence="4" id="KW-1185">Reference proteome</keyword>
<feature type="transmembrane region" description="Helical" evidence="1">
    <location>
        <begin position="22"/>
        <end position="42"/>
    </location>
</feature>
<dbReference type="Proteomes" id="UP000605784">
    <property type="component" value="Unassembled WGS sequence"/>
</dbReference>
<evidence type="ECO:0000313" key="3">
    <source>
        <dbReference type="EMBL" id="GGO02455.1"/>
    </source>
</evidence>
<name>A0A830GS44_9EURY</name>
<feature type="transmembrane region" description="Helical" evidence="1">
    <location>
        <begin position="62"/>
        <end position="83"/>
    </location>
</feature>
<comment type="caution">
    <text evidence="3">The sequence shown here is derived from an EMBL/GenBank/DDBJ whole genome shotgun (WGS) entry which is preliminary data.</text>
</comment>
<dbReference type="Pfam" id="PF23600">
    <property type="entry name" value="CdpA_N"/>
    <property type="match status" value="1"/>
</dbReference>
<dbReference type="EMBL" id="BMOU01000007">
    <property type="protein sequence ID" value="GGO02455.1"/>
    <property type="molecule type" value="Genomic_DNA"/>
</dbReference>
<feature type="transmembrane region" description="Helical" evidence="1">
    <location>
        <begin position="127"/>
        <end position="147"/>
    </location>
</feature>
<sequence>MESLGDAYSGDSRFAGRDPRRVYAGAALGVLGALAVVVAVLAVTTPLSTVLGVSDLRAAEKLAGTLGGLGIPAMFLSVVAVLPSSTREQGGVVLGTGLCLVGIGLFQRAYPHRWTTGAETMAFETTMAYFLGAGLAFWFVFTAMASFRARNNPQGMVRLELTQRGESKTVQVSPEEYRRYAKAIRSDGGETEEIIRELESRAED</sequence>
<evidence type="ECO:0000256" key="1">
    <source>
        <dbReference type="SAM" id="Phobius"/>
    </source>
</evidence>
<keyword evidence="1" id="KW-0472">Membrane</keyword>